<sequence>MDVLSEVLATARTGSPASGMFVRHAPWGRAYPRIESAGFHVVLQGSCWLTRPGADPIALGVGDVAFMPRGVAHDLLDQLDSPVTETAGPSDVRFVEGPGAAATLLCGSYQLATDRTHPMLAELPEVLHIPARLGNHPSVRATVDLLADELTDNRPGSDAAVPPLLELLLLYLLRAWIADTASHEMSGWAAAFADPDVSAALRAIHEAPAHPWTVESLGARAGLSRAAFARRFTTLVGEPPLAYLTRWRMIIAARLLRDTDSPLSTIARHTGYSSEYAFAKAFKREYGTAPGQYRKSATDVLLVGA</sequence>
<accession>A0A7D6Z6S3</accession>
<dbReference type="PROSITE" id="PS01124">
    <property type="entry name" value="HTH_ARAC_FAMILY_2"/>
    <property type="match status" value="1"/>
</dbReference>
<dbReference type="InterPro" id="IPR032783">
    <property type="entry name" value="AraC_lig"/>
</dbReference>
<dbReference type="InterPro" id="IPR009057">
    <property type="entry name" value="Homeodomain-like_sf"/>
</dbReference>
<dbReference type="PANTHER" id="PTHR46796">
    <property type="entry name" value="HTH-TYPE TRANSCRIPTIONAL ACTIVATOR RHAS-RELATED"/>
    <property type="match status" value="1"/>
</dbReference>
<organism evidence="5 6">
    <name type="scientific">Nocardia huaxiensis</name>
    <dbReference type="NCBI Taxonomy" id="2755382"/>
    <lineage>
        <taxon>Bacteria</taxon>
        <taxon>Bacillati</taxon>
        <taxon>Actinomycetota</taxon>
        <taxon>Actinomycetes</taxon>
        <taxon>Mycobacteriales</taxon>
        <taxon>Nocardiaceae</taxon>
        <taxon>Nocardia</taxon>
    </lineage>
</organism>
<keyword evidence="2" id="KW-0238">DNA-binding</keyword>
<dbReference type="InterPro" id="IPR020449">
    <property type="entry name" value="Tscrpt_reg_AraC-type_HTH"/>
</dbReference>
<dbReference type="SUPFAM" id="SSF51182">
    <property type="entry name" value="RmlC-like cupins"/>
    <property type="match status" value="1"/>
</dbReference>
<evidence type="ECO:0000256" key="2">
    <source>
        <dbReference type="ARBA" id="ARBA00023125"/>
    </source>
</evidence>
<protein>
    <submittedName>
        <fullName evidence="5">AraC family transcriptional regulator</fullName>
    </submittedName>
</protein>
<keyword evidence="3" id="KW-0804">Transcription</keyword>
<dbReference type="InterPro" id="IPR018062">
    <property type="entry name" value="HTH_AraC-typ_CS"/>
</dbReference>
<reference evidence="5 6" key="1">
    <citation type="submission" date="2020-07" db="EMBL/GenBank/DDBJ databases">
        <authorList>
            <person name="Zhuang K."/>
            <person name="Ran Y."/>
        </authorList>
    </citation>
    <scope>NUCLEOTIDE SEQUENCE [LARGE SCALE GENOMIC DNA]</scope>
    <source>
        <strain evidence="5 6">WCH-YHL-001</strain>
    </source>
</reference>
<dbReference type="PROSITE" id="PS00041">
    <property type="entry name" value="HTH_ARAC_FAMILY_1"/>
    <property type="match status" value="1"/>
</dbReference>
<dbReference type="InterPro" id="IPR018060">
    <property type="entry name" value="HTH_AraC"/>
</dbReference>
<proteinExistence type="predicted"/>
<dbReference type="EMBL" id="CP059399">
    <property type="protein sequence ID" value="QLY28168.1"/>
    <property type="molecule type" value="Genomic_DNA"/>
</dbReference>
<evidence type="ECO:0000313" key="6">
    <source>
        <dbReference type="Proteomes" id="UP000515512"/>
    </source>
</evidence>
<dbReference type="PRINTS" id="PR00032">
    <property type="entry name" value="HTHARAC"/>
</dbReference>
<keyword evidence="6" id="KW-1185">Reference proteome</keyword>
<name>A0A7D6Z6S3_9NOCA</name>
<dbReference type="AlphaFoldDB" id="A0A7D6Z6S3"/>
<evidence type="ECO:0000259" key="4">
    <source>
        <dbReference type="PROSITE" id="PS01124"/>
    </source>
</evidence>
<dbReference type="InterPro" id="IPR011051">
    <property type="entry name" value="RmlC_Cupin_sf"/>
</dbReference>
<dbReference type="Gene3D" id="1.10.10.60">
    <property type="entry name" value="Homeodomain-like"/>
    <property type="match status" value="2"/>
</dbReference>
<evidence type="ECO:0000256" key="1">
    <source>
        <dbReference type="ARBA" id="ARBA00023015"/>
    </source>
</evidence>
<keyword evidence="1" id="KW-0805">Transcription regulation</keyword>
<gene>
    <name evidence="5" type="ORF">H0264_22535</name>
</gene>
<dbReference type="PANTHER" id="PTHR46796:SF7">
    <property type="entry name" value="ARAC FAMILY TRANSCRIPTIONAL REGULATOR"/>
    <property type="match status" value="1"/>
</dbReference>
<dbReference type="Pfam" id="PF12852">
    <property type="entry name" value="Cupin_6"/>
    <property type="match status" value="1"/>
</dbReference>
<dbReference type="SMART" id="SM00342">
    <property type="entry name" value="HTH_ARAC"/>
    <property type="match status" value="1"/>
</dbReference>
<dbReference type="InterPro" id="IPR050204">
    <property type="entry name" value="AraC_XylS_family_regulators"/>
</dbReference>
<dbReference type="RefSeq" id="WP_181579376.1">
    <property type="nucleotide sequence ID" value="NZ_CP059399.1"/>
</dbReference>
<evidence type="ECO:0000256" key="3">
    <source>
        <dbReference type="ARBA" id="ARBA00023163"/>
    </source>
</evidence>
<dbReference type="Pfam" id="PF12833">
    <property type="entry name" value="HTH_18"/>
    <property type="match status" value="1"/>
</dbReference>
<dbReference type="SUPFAM" id="SSF46689">
    <property type="entry name" value="Homeodomain-like"/>
    <property type="match status" value="2"/>
</dbReference>
<dbReference type="GO" id="GO:0003700">
    <property type="term" value="F:DNA-binding transcription factor activity"/>
    <property type="evidence" value="ECO:0007669"/>
    <property type="project" value="InterPro"/>
</dbReference>
<dbReference type="GO" id="GO:0043565">
    <property type="term" value="F:sequence-specific DNA binding"/>
    <property type="evidence" value="ECO:0007669"/>
    <property type="project" value="InterPro"/>
</dbReference>
<dbReference type="Proteomes" id="UP000515512">
    <property type="component" value="Chromosome"/>
</dbReference>
<feature type="domain" description="HTH araC/xylS-type" evidence="4">
    <location>
        <begin position="198"/>
        <end position="296"/>
    </location>
</feature>
<evidence type="ECO:0000313" key="5">
    <source>
        <dbReference type="EMBL" id="QLY28168.1"/>
    </source>
</evidence>
<dbReference type="KEGG" id="nhu:H0264_22535"/>